<dbReference type="Proteomes" id="UP000000374">
    <property type="component" value="Chromosome"/>
</dbReference>
<protein>
    <submittedName>
        <fullName evidence="3">Uncharacterized protein UPF0065</fullName>
    </submittedName>
</protein>
<comment type="similarity">
    <text evidence="1">Belongs to the UPF0065 (bug) family.</text>
</comment>
<dbReference type="Gene3D" id="3.40.190.150">
    <property type="entry name" value="Bordetella uptake gene, domain 1"/>
    <property type="match status" value="1"/>
</dbReference>
<dbReference type="PROSITE" id="PS51257">
    <property type="entry name" value="PROKAR_LIPOPROTEIN"/>
    <property type="match status" value="1"/>
</dbReference>
<evidence type="ECO:0000256" key="2">
    <source>
        <dbReference type="SAM" id="SignalP"/>
    </source>
</evidence>
<evidence type="ECO:0000256" key="1">
    <source>
        <dbReference type="ARBA" id="ARBA00006987"/>
    </source>
</evidence>
<keyword evidence="4" id="KW-1185">Reference proteome</keyword>
<reference evidence="4" key="1">
    <citation type="submission" date="2006-12" db="EMBL/GenBank/DDBJ databases">
        <title>Complete sequence of chromosome 1 of Verminephrobacter eiseniae EF01-2.</title>
        <authorList>
            <person name="Copeland A."/>
            <person name="Lucas S."/>
            <person name="Lapidus A."/>
            <person name="Barry K."/>
            <person name="Detter J.C."/>
            <person name="Glavina del Rio T."/>
            <person name="Dalin E."/>
            <person name="Tice H."/>
            <person name="Pitluck S."/>
            <person name="Chertkov O."/>
            <person name="Brettin T."/>
            <person name="Bruce D."/>
            <person name="Han C."/>
            <person name="Tapia R."/>
            <person name="Gilna P."/>
            <person name="Schmutz J."/>
            <person name="Larimer F."/>
            <person name="Land M."/>
            <person name="Hauser L."/>
            <person name="Kyrpides N."/>
            <person name="Kim E."/>
            <person name="Stahl D."/>
            <person name="Richardson P."/>
        </authorList>
    </citation>
    <scope>NUCLEOTIDE SEQUENCE [LARGE SCALE GENOMIC DNA]</scope>
    <source>
        <strain evidence="4">EF01-2</strain>
    </source>
</reference>
<evidence type="ECO:0000313" key="3">
    <source>
        <dbReference type="EMBL" id="ABM60179.1"/>
    </source>
</evidence>
<dbReference type="PIRSF" id="PIRSF017082">
    <property type="entry name" value="YflP"/>
    <property type="match status" value="1"/>
</dbReference>
<sequence>MSRLVCRHSWLWLVALASAACWAQGAAPAAWPNQPLKIIVGFPAGSSPDLTARLFAEPLSKALGQPVIVDNKVGAGGNIAADAVAKARDDHTIGLMINGNLTIAKQLNPALPYDPLQDFAPLSLIGTAPLVLTAPVDPSGVSASARDFFAAARKGGDRWNYGTPGVGTVGHIGTELLKSRSRINPVHVPYPGYAQVASALLGGQLQMALLPPALAQAQVRAGKLRAIGVTSAGRSLLAPELPSLAEAGIEDFQLEIWNAFAAPASMPAAIRSRLAALIGDLARSQEMRDKLFQQGWQTVGSSPEGLANRIQADARLLGGVIAAHRIEAR</sequence>
<dbReference type="PANTHER" id="PTHR42928:SF5">
    <property type="entry name" value="BLR1237 PROTEIN"/>
    <property type="match status" value="1"/>
</dbReference>
<dbReference type="InterPro" id="IPR005064">
    <property type="entry name" value="BUG"/>
</dbReference>
<dbReference type="GeneID" id="76462783"/>
<gene>
    <name evidence="3" type="ordered locus">Veis_4478</name>
</gene>
<dbReference type="Gene3D" id="3.40.190.10">
    <property type="entry name" value="Periplasmic binding protein-like II"/>
    <property type="match status" value="1"/>
</dbReference>
<feature type="signal peptide" evidence="2">
    <location>
        <begin position="1"/>
        <end position="23"/>
    </location>
</feature>
<evidence type="ECO:0000313" key="4">
    <source>
        <dbReference type="Proteomes" id="UP000000374"/>
    </source>
</evidence>
<dbReference type="AlphaFoldDB" id="A1WRC2"/>
<dbReference type="HOGENOM" id="CLU_045683_0_2_4"/>
<dbReference type="Pfam" id="PF03401">
    <property type="entry name" value="TctC"/>
    <property type="match status" value="1"/>
</dbReference>
<keyword evidence="2" id="KW-0732">Signal</keyword>
<dbReference type="PANTHER" id="PTHR42928">
    <property type="entry name" value="TRICARBOXYLATE-BINDING PROTEIN"/>
    <property type="match status" value="1"/>
</dbReference>
<dbReference type="InterPro" id="IPR042100">
    <property type="entry name" value="Bug_dom1"/>
</dbReference>
<dbReference type="eggNOG" id="COG3181">
    <property type="taxonomic scope" value="Bacteria"/>
</dbReference>
<organism evidence="3 4">
    <name type="scientific">Verminephrobacter eiseniae (strain EF01-2)</name>
    <dbReference type="NCBI Taxonomy" id="391735"/>
    <lineage>
        <taxon>Bacteria</taxon>
        <taxon>Pseudomonadati</taxon>
        <taxon>Pseudomonadota</taxon>
        <taxon>Betaproteobacteria</taxon>
        <taxon>Burkholderiales</taxon>
        <taxon>Comamonadaceae</taxon>
        <taxon>Verminephrobacter</taxon>
    </lineage>
</organism>
<accession>A1WRC2</accession>
<dbReference type="RefSeq" id="WP_011812163.1">
    <property type="nucleotide sequence ID" value="NC_008786.1"/>
</dbReference>
<dbReference type="OrthoDB" id="8678477at2"/>
<dbReference type="KEGG" id="vei:Veis_4478"/>
<name>A1WRC2_VEREI</name>
<feature type="chain" id="PRO_5002640806" evidence="2">
    <location>
        <begin position="24"/>
        <end position="329"/>
    </location>
</feature>
<proteinExistence type="inferred from homology"/>
<dbReference type="EMBL" id="CP000542">
    <property type="protein sequence ID" value="ABM60179.1"/>
    <property type="molecule type" value="Genomic_DNA"/>
</dbReference>
<dbReference type="STRING" id="391735.Veis_4478"/>